<evidence type="ECO:0000313" key="6">
    <source>
        <dbReference type="EMBL" id="TFJ84392.1"/>
    </source>
</evidence>
<protein>
    <recommendedName>
        <fullName evidence="5">4Fe-4S ferredoxin-type domain-containing protein</fullName>
    </recommendedName>
</protein>
<dbReference type="PANTHER" id="PTHR24960:SF79">
    <property type="entry name" value="PHOTOSYSTEM I IRON-SULFUR CENTER"/>
    <property type="match status" value="1"/>
</dbReference>
<keyword evidence="4" id="KW-0411">Iron-sulfur</keyword>
<dbReference type="EMBL" id="SDOX01000019">
    <property type="protein sequence ID" value="TFJ84392.1"/>
    <property type="molecule type" value="Genomic_DNA"/>
</dbReference>
<keyword evidence="3" id="KW-0408">Iron</keyword>
<evidence type="ECO:0000256" key="2">
    <source>
        <dbReference type="ARBA" id="ARBA00022723"/>
    </source>
</evidence>
<dbReference type="PROSITE" id="PS00198">
    <property type="entry name" value="4FE4S_FER_1"/>
    <property type="match status" value="1"/>
</dbReference>
<dbReference type="OrthoDB" id="204405at2759"/>
<name>A0A4D9CYG6_9STRA</name>
<dbReference type="Proteomes" id="UP000355283">
    <property type="component" value="Unassembled WGS sequence"/>
</dbReference>
<feature type="domain" description="4Fe-4S ferredoxin-type" evidence="5">
    <location>
        <begin position="122"/>
        <end position="153"/>
    </location>
</feature>
<organism evidence="6 7">
    <name type="scientific">Nannochloropsis salina CCMP1776</name>
    <dbReference type="NCBI Taxonomy" id="1027361"/>
    <lineage>
        <taxon>Eukaryota</taxon>
        <taxon>Sar</taxon>
        <taxon>Stramenopiles</taxon>
        <taxon>Ochrophyta</taxon>
        <taxon>Eustigmatophyceae</taxon>
        <taxon>Eustigmatales</taxon>
        <taxon>Monodopsidaceae</taxon>
        <taxon>Microchloropsis</taxon>
        <taxon>Microchloropsis salina</taxon>
    </lineage>
</organism>
<accession>A0A4D9CYG6</accession>
<dbReference type="InterPro" id="IPR050157">
    <property type="entry name" value="PSI_iron-sulfur_center"/>
</dbReference>
<dbReference type="Gene3D" id="3.30.70.20">
    <property type="match status" value="1"/>
</dbReference>
<dbReference type="InterPro" id="IPR017896">
    <property type="entry name" value="4Fe4S_Fe-S-bd"/>
</dbReference>
<keyword evidence="2" id="KW-0479">Metal-binding</keyword>
<gene>
    <name evidence="6" type="ORF">NSK_004378</name>
</gene>
<dbReference type="InterPro" id="IPR057431">
    <property type="entry name" value="LdpA_Fe-S-bd"/>
</dbReference>
<dbReference type="InterPro" id="IPR021039">
    <property type="entry name" value="Fe-S-bd_prot_LdpA_C"/>
</dbReference>
<reference evidence="6 7" key="1">
    <citation type="submission" date="2019-01" db="EMBL/GenBank/DDBJ databases">
        <title>Nuclear Genome Assembly of the Microalgal Biofuel strain Nannochloropsis salina CCMP1776.</title>
        <authorList>
            <person name="Hovde B."/>
        </authorList>
    </citation>
    <scope>NUCLEOTIDE SEQUENCE [LARGE SCALE GENOMIC DNA]</scope>
    <source>
        <strain evidence="6 7">CCMP1776</strain>
    </source>
</reference>
<dbReference type="SUPFAM" id="SSF54862">
    <property type="entry name" value="4Fe-4S ferredoxins"/>
    <property type="match status" value="1"/>
</dbReference>
<sequence>MPLLCASTQQNSRDLTDLRSLLTEAVELMSDDPKSALSEGRWVKLICGASYQDLPRVKALCFAYTLAGVDCIDMSASQAVVTAAEEGVGAAMLLAEQVLGKALPRRPWLMVSINDQQDLHFRKAAFDATRCPHDCPRPCESICPTQAIPPLDKLETPLPSARGRQEGVASPERCYGCGRCVSVCPLGLIEAVPYQVEAADVLTSLAGRIDALEIHTNVSASSTGRDPFEDLCRRIRRQASGLRAVSVSFPFMGTAGTAAFLKSRNAVFGRCFGQDDERPSTGVLAGIEDSPPPRPLHIWQTDGRPMSGDIGRGTTLSAVKFAQVVLQSQALPWASSLVSEDEHFLQLAGGTNAYTAEKLADEGLLSPASVVRGQSDATQEKDRSAWVHGLAFGGFARMEVDRIMSQWGLGPEASLMEAPPDALLAVLRAAFGVVRPIKKR</sequence>
<dbReference type="PROSITE" id="PS51379">
    <property type="entry name" value="4FE4S_FER_2"/>
    <property type="match status" value="2"/>
</dbReference>
<keyword evidence="1" id="KW-0004">4Fe-4S</keyword>
<dbReference type="PANTHER" id="PTHR24960">
    <property type="entry name" value="PHOTOSYSTEM I IRON-SULFUR CENTER-RELATED"/>
    <property type="match status" value="1"/>
</dbReference>
<evidence type="ECO:0000259" key="5">
    <source>
        <dbReference type="PROSITE" id="PS51379"/>
    </source>
</evidence>
<dbReference type="InterPro" id="IPR017900">
    <property type="entry name" value="4Fe4S_Fe_S_CS"/>
</dbReference>
<proteinExistence type="predicted"/>
<comment type="caution">
    <text evidence="6">The sequence shown here is derived from an EMBL/GenBank/DDBJ whole genome shotgun (WGS) entry which is preliminary data.</text>
</comment>
<dbReference type="Pfam" id="PF25160">
    <property type="entry name" value="LdpA_Fe-S-bd"/>
    <property type="match status" value="1"/>
</dbReference>
<evidence type="ECO:0000256" key="3">
    <source>
        <dbReference type="ARBA" id="ARBA00023004"/>
    </source>
</evidence>
<keyword evidence="7" id="KW-1185">Reference proteome</keyword>
<dbReference type="Pfam" id="PF12617">
    <property type="entry name" value="LdpA_C"/>
    <property type="match status" value="1"/>
</dbReference>
<dbReference type="GO" id="GO:0046872">
    <property type="term" value="F:metal ion binding"/>
    <property type="evidence" value="ECO:0007669"/>
    <property type="project" value="UniProtKB-KW"/>
</dbReference>
<feature type="domain" description="4Fe-4S ferredoxin-type" evidence="5">
    <location>
        <begin position="165"/>
        <end position="194"/>
    </location>
</feature>
<evidence type="ECO:0000256" key="1">
    <source>
        <dbReference type="ARBA" id="ARBA00022485"/>
    </source>
</evidence>
<evidence type="ECO:0000313" key="7">
    <source>
        <dbReference type="Proteomes" id="UP000355283"/>
    </source>
</evidence>
<evidence type="ECO:0000256" key="4">
    <source>
        <dbReference type="ARBA" id="ARBA00023014"/>
    </source>
</evidence>
<dbReference type="AlphaFoldDB" id="A0A4D9CYG6"/>
<dbReference type="GO" id="GO:0051539">
    <property type="term" value="F:4 iron, 4 sulfur cluster binding"/>
    <property type="evidence" value="ECO:0007669"/>
    <property type="project" value="UniProtKB-KW"/>
</dbReference>